<reference evidence="2 3" key="1">
    <citation type="submission" date="2021-04" db="EMBL/GenBank/DDBJ databases">
        <title>Ruania sp. nov., isolated from sandy soil of mangrove forest.</title>
        <authorList>
            <person name="Ge X."/>
            <person name="Huang R."/>
            <person name="Liu W."/>
        </authorList>
    </citation>
    <scope>NUCLEOTIDE SEQUENCE [LARGE SCALE GENOMIC DNA]</scope>
    <source>
        <strain evidence="2 3">N2-46</strain>
    </source>
</reference>
<dbReference type="SUPFAM" id="SSF53850">
    <property type="entry name" value="Periplasmic binding protein-like II"/>
    <property type="match status" value="1"/>
</dbReference>
<dbReference type="PANTHER" id="PTHR43649">
    <property type="entry name" value="ARABINOSE-BINDING PROTEIN-RELATED"/>
    <property type="match status" value="1"/>
</dbReference>
<dbReference type="Proteomes" id="UP000826651">
    <property type="component" value="Unassembled WGS sequence"/>
</dbReference>
<keyword evidence="1" id="KW-0732">Signal</keyword>
<dbReference type="Pfam" id="PF01547">
    <property type="entry name" value="SBP_bac_1"/>
    <property type="match status" value="1"/>
</dbReference>
<evidence type="ECO:0000256" key="1">
    <source>
        <dbReference type="SAM" id="SignalP"/>
    </source>
</evidence>
<dbReference type="InterPro" id="IPR006311">
    <property type="entry name" value="TAT_signal"/>
</dbReference>
<dbReference type="EMBL" id="JAGSHT010000017">
    <property type="protein sequence ID" value="MBZ2198095.1"/>
    <property type="molecule type" value="Genomic_DNA"/>
</dbReference>
<organism evidence="2 3">
    <name type="scientific">Occultella gossypii</name>
    <dbReference type="NCBI Taxonomy" id="2800820"/>
    <lineage>
        <taxon>Bacteria</taxon>
        <taxon>Bacillati</taxon>
        <taxon>Actinomycetota</taxon>
        <taxon>Actinomycetes</taxon>
        <taxon>Micrococcales</taxon>
        <taxon>Ruaniaceae</taxon>
        <taxon>Occultella</taxon>
    </lineage>
</organism>
<feature type="chain" id="PRO_5047527869" evidence="1">
    <location>
        <begin position="23"/>
        <end position="441"/>
    </location>
</feature>
<keyword evidence="3" id="KW-1185">Reference proteome</keyword>
<sequence length="441" mass="47581">MNTSFTLNRRTLLTAMVGTAGAATLAACNSADGGTDDTGDAPVTLQVWGGVPAETGPDDVIAAFQEEYPHITVIYTRYVNDDTGNVKLDSSLQGGVPIDLFFSYGVGRITTRAESGLMADLTELVSADEDLSRFGPEADPMANYVYDGKVYCVPAALSPQMVFVNVDAIEQAGIEISPDWDVAEYRDVARQLSADGVYGSFGAPTIARPTLGPNALYNEDGTASSYTDPIWREDMQLRVDMQEEGSALPMETILAEKLTDFPHQAFISGRVSMITAQAFLLRYISDRAEFPHDFITRCLPQPAPTSGEEYWNGGAHGDQLAISSASENQEAAWTFLKFWVTQGGEHMLKGGRLPSIIPEDTSALAGELLGENAEELYDVQSFEDVLFGREVKVPIDTITVAARELEDIAETLTTSALLGDLTVDQWVTEITAQSDAAIAQG</sequence>
<comment type="caution">
    <text evidence="2">The sequence shown here is derived from an EMBL/GenBank/DDBJ whole genome shotgun (WGS) entry which is preliminary data.</text>
</comment>
<evidence type="ECO:0000313" key="2">
    <source>
        <dbReference type="EMBL" id="MBZ2198095.1"/>
    </source>
</evidence>
<dbReference type="PANTHER" id="PTHR43649:SF12">
    <property type="entry name" value="DIACETYLCHITOBIOSE BINDING PROTEIN DASA"/>
    <property type="match status" value="1"/>
</dbReference>
<protein>
    <submittedName>
        <fullName evidence="2">Extracellular solute-binding protein</fullName>
    </submittedName>
</protein>
<evidence type="ECO:0000313" key="3">
    <source>
        <dbReference type="Proteomes" id="UP000826651"/>
    </source>
</evidence>
<dbReference type="InterPro" id="IPR050490">
    <property type="entry name" value="Bact_solute-bd_prot1"/>
</dbReference>
<name>A0ABS7SD53_9MICO</name>
<dbReference type="Gene3D" id="3.40.190.10">
    <property type="entry name" value="Periplasmic binding protein-like II"/>
    <property type="match status" value="1"/>
</dbReference>
<gene>
    <name evidence="2" type="ORF">KCQ71_18215</name>
</gene>
<proteinExistence type="predicted"/>
<feature type="signal peptide" evidence="1">
    <location>
        <begin position="1"/>
        <end position="22"/>
    </location>
</feature>
<accession>A0ABS7SD53</accession>
<dbReference type="PROSITE" id="PS51318">
    <property type="entry name" value="TAT"/>
    <property type="match status" value="1"/>
</dbReference>
<dbReference type="InterPro" id="IPR006059">
    <property type="entry name" value="SBP"/>
</dbReference>
<dbReference type="RefSeq" id="WP_223408537.1">
    <property type="nucleotide sequence ID" value="NZ_JAGSHT010000017.1"/>
</dbReference>